<dbReference type="GO" id="GO:0004386">
    <property type="term" value="F:helicase activity"/>
    <property type="evidence" value="ECO:0007669"/>
    <property type="project" value="UniProtKB-KW"/>
</dbReference>
<evidence type="ECO:0000259" key="1">
    <source>
        <dbReference type="Pfam" id="PF16399"/>
    </source>
</evidence>
<evidence type="ECO:0000313" key="3">
    <source>
        <dbReference type="Proteomes" id="UP001054945"/>
    </source>
</evidence>
<keyword evidence="2" id="KW-0378">Hydrolase</keyword>
<keyword evidence="2" id="KW-0347">Helicase</keyword>
<name>A0AAV4S9M3_CAEEX</name>
<gene>
    <name evidence="2" type="primary">Aqr</name>
    <name evidence="2" type="ORF">CEXT_529221</name>
</gene>
<keyword evidence="2" id="KW-0547">Nucleotide-binding</keyword>
<accession>A0AAV4S9M3</accession>
<feature type="domain" description="RNA helicase aquarius N-terminal" evidence="1">
    <location>
        <begin position="22"/>
        <end position="206"/>
    </location>
</feature>
<proteinExistence type="predicted"/>
<dbReference type="InterPro" id="IPR032174">
    <property type="entry name" value="Aquarius_N"/>
</dbReference>
<dbReference type="Pfam" id="PF16399">
    <property type="entry name" value="Aquarius_N_1st"/>
    <property type="match status" value="1"/>
</dbReference>
<keyword evidence="2" id="KW-0067">ATP-binding</keyword>
<comment type="caution">
    <text evidence="2">The sequence shown here is derived from an EMBL/GenBank/DDBJ whole genome shotgun (WGS) entry which is preliminary data.</text>
</comment>
<reference evidence="2 3" key="1">
    <citation type="submission" date="2021-06" db="EMBL/GenBank/DDBJ databases">
        <title>Caerostris extrusa draft genome.</title>
        <authorList>
            <person name="Kono N."/>
            <person name="Arakawa K."/>
        </authorList>
    </citation>
    <scope>NUCLEOTIDE SEQUENCE [LARGE SCALE GENOMIC DNA]</scope>
</reference>
<protein>
    <submittedName>
        <fullName evidence="2">RNA helicase aquarius</fullName>
    </submittedName>
</protein>
<sequence length="215" mass="25206">MASTVQKKETVPTVAQINADSITQLANKYWAPNRPDKLTSDPATISTDVINDIYANEIVVSWFSIRRVMVLELSQYLENCLWPKYNENASHSHMMSIVIMVNEKFLERVPAWESFKSKPENFPIFFNQVLRSLLNANVPLREKTSLLVFLIHCFNSCEVEIIRENVQKLVSLTIWVNILPERREQEFKKFPVLVKFWNKLKKKEKDLKLDELESF</sequence>
<dbReference type="EMBL" id="BPLR01008969">
    <property type="protein sequence ID" value="GIY28638.1"/>
    <property type="molecule type" value="Genomic_DNA"/>
</dbReference>
<organism evidence="2 3">
    <name type="scientific">Caerostris extrusa</name>
    <name type="common">Bark spider</name>
    <name type="synonym">Caerostris bankana</name>
    <dbReference type="NCBI Taxonomy" id="172846"/>
    <lineage>
        <taxon>Eukaryota</taxon>
        <taxon>Metazoa</taxon>
        <taxon>Ecdysozoa</taxon>
        <taxon>Arthropoda</taxon>
        <taxon>Chelicerata</taxon>
        <taxon>Arachnida</taxon>
        <taxon>Araneae</taxon>
        <taxon>Araneomorphae</taxon>
        <taxon>Entelegynae</taxon>
        <taxon>Araneoidea</taxon>
        <taxon>Araneidae</taxon>
        <taxon>Caerostris</taxon>
    </lineage>
</organism>
<dbReference type="AlphaFoldDB" id="A0AAV4S9M3"/>
<keyword evidence="3" id="KW-1185">Reference proteome</keyword>
<dbReference type="Proteomes" id="UP001054945">
    <property type="component" value="Unassembled WGS sequence"/>
</dbReference>
<evidence type="ECO:0000313" key="2">
    <source>
        <dbReference type="EMBL" id="GIY28638.1"/>
    </source>
</evidence>